<evidence type="ECO:0000313" key="2">
    <source>
        <dbReference type="EMBL" id="THV44677.1"/>
    </source>
</evidence>
<evidence type="ECO:0000256" key="1">
    <source>
        <dbReference type="SAM" id="MobiDB-lite"/>
    </source>
</evidence>
<name>A0A4S8QIH1_9HELO</name>
<accession>A0A4S8QIH1</accession>
<dbReference type="EMBL" id="PQXL01000595">
    <property type="protein sequence ID" value="THV44677.1"/>
    <property type="molecule type" value="Genomic_DNA"/>
</dbReference>
<comment type="caution">
    <text evidence="2">The sequence shown here is derived from an EMBL/GenBank/DDBJ whole genome shotgun (WGS) entry which is preliminary data.</text>
</comment>
<organism evidence="2 3">
    <name type="scientific">Botrytis galanthina</name>
    <dbReference type="NCBI Taxonomy" id="278940"/>
    <lineage>
        <taxon>Eukaryota</taxon>
        <taxon>Fungi</taxon>
        <taxon>Dikarya</taxon>
        <taxon>Ascomycota</taxon>
        <taxon>Pezizomycotina</taxon>
        <taxon>Leotiomycetes</taxon>
        <taxon>Helotiales</taxon>
        <taxon>Sclerotiniaceae</taxon>
        <taxon>Botrytis</taxon>
    </lineage>
</organism>
<feature type="compositionally biased region" description="Basic and acidic residues" evidence="1">
    <location>
        <begin position="249"/>
        <end position="258"/>
    </location>
</feature>
<dbReference type="OrthoDB" id="3498663at2759"/>
<feature type="region of interest" description="Disordered" evidence="1">
    <location>
        <begin position="99"/>
        <end position="125"/>
    </location>
</feature>
<gene>
    <name evidence="2" type="ORF">BGAL_0596g00020</name>
</gene>
<keyword evidence="3" id="KW-1185">Reference proteome</keyword>
<dbReference type="Proteomes" id="UP000308671">
    <property type="component" value="Unassembled WGS sequence"/>
</dbReference>
<evidence type="ECO:0000313" key="3">
    <source>
        <dbReference type="Proteomes" id="UP000308671"/>
    </source>
</evidence>
<feature type="region of interest" description="Disordered" evidence="1">
    <location>
        <begin position="281"/>
        <end position="307"/>
    </location>
</feature>
<feature type="compositionally biased region" description="Basic and acidic residues" evidence="1">
    <location>
        <begin position="282"/>
        <end position="307"/>
    </location>
</feature>
<feature type="compositionally biased region" description="Basic and acidic residues" evidence="1">
    <location>
        <begin position="204"/>
        <end position="222"/>
    </location>
</feature>
<proteinExistence type="predicted"/>
<dbReference type="AlphaFoldDB" id="A0A4S8QIH1"/>
<sequence>MSSPFETSPIRLKSPRDNLGSSIMESAYRTQQDLMARKARENGIPTSEITKQFQATLSQIYQQNPQCTEAWALGKAEYHVVFPNDPWPGILPKTSQLSFSDETMRSESGEITSSPEKSSLSFPSRPKPNLSIKIEGLLFNAAGNSNVLAVYREALINMKERYPRESLEWQQWMAGSKVWVSNFRQKGTFPCNEPPRSYILRSSDTNRLETGRSRRGGEDKSRSGRFGSNWQAEEATSRRRSRSPPIEQMGRDRYRPNRSEGTTRQGRTIKFEDSPQNFEATRVGETKKDSGNVTKARVDDPLTYGPKEDEMQKKAYSMGGVEFRHAFFRALQTSRDFVRARHPNCDRSQRHWLADRMAWETVFKNEPFPWLNDKPPGVPSSAILPPIHKISREIIGNYSMASPPAQIVSSAANTSHRSVYSMTGNKSTKSRPSSAYSANASLGTAVSGGTTPFGSSPEMPRKLSAALLNKGVMNTVGEESSETNGIDPVKGRREVTIRKNTLFRALLGDWDDSFKSVQRGLGVTMEYHEDASGHFKLIIEPYQPGDDVALERAYKFLEIWKRLIYSDQLIKLEHFWAQYSNHDKTTAVNRKPIIHVNGKKILCQGKFGDLCDFFSQEIQKYQSNMAEYADTENALACSTLFEVRPYDIYLSSYPLPILLDVDTKSRNKMLDDHDAFLEEWVRSSFQNRISLSDMSHEYARRSDQKRMELDMDLDELLKEGAKAANQMS</sequence>
<feature type="region of interest" description="Disordered" evidence="1">
    <location>
        <begin position="190"/>
        <end position="268"/>
    </location>
</feature>
<protein>
    <submittedName>
        <fullName evidence="2">Uncharacterized protein</fullName>
    </submittedName>
</protein>
<reference evidence="2 3" key="1">
    <citation type="submission" date="2017-12" db="EMBL/GenBank/DDBJ databases">
        <title>Comparative genomics of Botrytis spp.</title>
        <authorList>
            <person name="Valero-Jimenez C.A."/>
            <person name="Tapia P."/>
            <person name="Veloso J."/>
            <person name="Silva-Moreno E."/>
            <person name="Staats M."/>
            <person name="Valdes J.H."/>
            <person name="Van Kan J.A.L."/>
        </authorList>
    </citation>
    <scope>NUCLEOTIDE SEQUENCE [LARGE SCALE GENOMIC DNA]</scope>
    <source>
        <strain evidence="2 3">MUCL435</strain>
    </source>
</reference>
<feature type="compositionally biased region" description="Low complexity" evidence="1">
    <location>
        <begin position="113"/>
        <end position="124"/>
    </location>
</feature>